<keyword evidence="2" id="KW-1185">Reference proteome</keyword>
<accession>A0A7M2WQ52</accession>
<gene>
    <name evidence="1" type="ORF">IPV69_13900</name>
</gene>
<dbReference type="RefSeq" id="WP_206290284.1">
    <property type="nucleotide sequence ID" value="NZ_CP063458.1"/>
</dbReference>
<dbReference type="EMBL" id="CP063458">
    <property type="protein sequence ID" value="QOV87384.1"/>
    <property type="molecule type" value="Genomic_DNA"/>
</dbReference>
<dbReference type="Proteomes" id="UP000593765">
    <property type="component" value="Chromosome"/>
</dbReference>
<dbReference type="AlphaFoldDB" id="A0A7M2WQ52"/>
<name>A0A7M2WQ52_9BACT</name>
<proteinExistence type="predicted"/>
<protein>
    <submittedName>
        <fullName evidence="1">Uncharacterized protein</fullName>
    </submittedName>
</protein>
<sequence>MNQVCIPEEAAIIQIERLALEARHIRRRIESAHTPQDRRVMNRQLQEIEAEIHQLQSRLER</sequence>
<reference evidence="1 2" key="1">
    <citation type="submission" date="2020-10" db="EMBL/GenBank/DDBJ databases">
        <title>Wide distribution of Phycisphaera-like planctomycetes from WD2101 soil group in peatlands and genome analysis of the first cultivated representative.</title>
        <authorList>
            <person name="Dedysh S.N."/>
            <person name="Beletsky A.V."/>
            <person name="Ivanova A."/>
            <person name="Kulichevskaya I.S."/>
            <person name="Suzina N.E."/>
            <person name="Philippov D.A."/>
            <person name="Rakitin A.L."/>
            <person name="Mardanov A.V."/>
            <person name="Ravin N.V."/>
        </authorList>
    </citation>
    <scope>NUCLEOTIDE SEQUENCE [LARGE SCALE GENOMIC DNA]</scope>
    <source>
        <strain evidence="1 2">M1803</strain>
    </source>
</reference>
<organism evidence="1 2">
    <name type="scientific">Humisphaera borealis</name>
    <dbReference type="NCBI Taxonomy" id="2807512"/>
    <lineage>
        <taxon>Bacteria</taxon>
        <taxon>Pseudomonadati</taxon>
        <taxon>Planctomycetota</taxon>
        <taxon>Phycisphaerae</taxon>
        <taxon>Tepidisphaerales</taxon>
        <taxon>Tepidisphaeraceae</taxon>
        <taxon>Humisphaera</taxon>
    </lineage>
</organism>
<dbReference type="KEGG" id="hbs:IPV69_13900"/>
<evidence type="ECO:0000313" key="2">
    <source>
        <dbReference type="Proteomes" id="UP000593765"/>
    </source>
</evidence>
<evidence type="ECO:0000313" key="1">
    <source>
        <dbReference type="EMBL" id="QOV87384.1"/>
    </source>
</evidence>